<evidence type="ECO:0000256" key="2">
    <source>
        <dbReference type="ARBA" id="ARBA00022571"/>
    </source>
</evidence>
<dbReference type="AlphaFoldDB" id="A0A0D6DYK0"/>
<dbReference type="Proteomes" id="UP000033166">
    <property type="component" value="Chromosome I"/>
</dbReference>
<evidence type="ECO:0000256" key="5">
    <source>
        <dbReference type="ARBA" id="ARBA00022741"/>
    </source>
</evidence>
<keyword evidence="5 9" id="KW-0547">Nucleotide-binding</keyword>
<proteinExistence type="inferred from homology"/>
<dbReference type="RefSeq" id="WP_047915674.1">
    <property type="nucleotide sequence ID" value="NZ_LN774769.1"/>
</dbReference>
<accession>A0A0D6DYK0</accession>
<dbReference type="CDD" id="cd04250">
    <property type="entry name" value="AAK_NAGK-C"/>
    <property type="match status" value="1"/>
</dbReference>
<dbReference type="GO" id="GO:0005524">
    <property type="term" value="F:ATP binding"/>
    <property type="evidence" value="ECO:0007669"/>
    <property type="project" value="UniProtKB-UniRule"/>
</dbReference>
<feature type="site" description="Transition state stabilizer" evidence="9">
    <location>
        <position position="237"/>
    </location>
</feature>
<dbReference type="InterPro" id="IPR041727">
    <property type="entry name" value="NAGK-C"/>
</dbReference>
<name>A0A0D6DYK0_9LACT</name>
<dbReference type="InterPro" id="IPR004662">
    <property type="entry name" value="AcgluKinase_fam"/>
</dbReference>
<dbReference type="SUPFAM" id="SSF53633">
    <property type="entry name" value="Carbamate kinase-like"/>
    <property type="match status" value="1"/>
</dbReference>
<keyword evidence="6 9" id="KW-0418">Kinase</keyword>
<keyword evidence="2 9" id="KW-0055">Arginine biosynthesis</keyword>
<feature type="binding site" evidence="9">
    <location>
        <begin position="60"/>
        <end position="61"/>
    </location>
    <ligand>
        <name>substrate</name>
    </ligand>
</feature>
<reference evidence="12" key="1">
    <citation type="submission" date="2015-01" db="EMBL/GenBank/DDBJ databases">
        <authorList>
            <person name="Andreevskaya M."/>
        </authorList>
    </citation>
    <scope>NUCLEOTIDE SEQUENCE [LARGE SCALE GENOMIC DNA]</scope>
    <source>
        <strain evidence="12">MKFS47</strain>
    </source>
</reference>
<dbReference type="PIRSF" id="PIRSF000728">
    <property type="entry name" value="NAGK"/>
    <property type="match status" value="1"/>
</dbReference>
<comment type="similarity">
    <text evidence="9">Belongs to the acetylglutamate kinase family. ArgB subfamily.</text>
</comment>
<keyword evidence="7 9" id="KW-0067">ATP-binding</keyword>
<keyword evidence="4 9" id="KW-0808">Transferase</keyword>
<evidence type="ECO:0000256" key="7">
    <source>
        <dbReference type="ARBA" id="ARBA00022840"/>
    </source>
</evidence>
<dbReference type="STRING" id="1364.LP2241_30375"/>
<dbReference type="NCBIfam" id="TIGR00761">
    <property type="entry name" value="argB"/>
    <property type="match status" value="1"/>
</dbReference>
<evidence type="ECO:0000256" key="3">
    <source>
        <dbReference type="ARBA" id="ARBA00022605"/>
    </source>
</evidence>
<feature type="domain" description="Aspartate/glutamate/uridylate kinase" evidence="10">
    <location>
        <begin position="21"/>
        <end position="248"/>
    </location>
</feature>
<keyword evidence="9" id="KW-0963">Cytoplasm</keyword>
<dbReference type="InterPro" id="IPR036393">
    <property type="entry name" value="AceGlu_kinase-like_sf"/>
</dbReference>
<dbReference type="Gene3D" id="3.40.1160.10">
    <property type="entry name" value="Acetylglutamate kinase-like"/>
    <property type="match status" value="1"/>
</dbReference>
<evidence type="ECO:0000313" key="11">
    <source>
        <dbReference type="EMBL" id="CEN28562.1"/>
    </source>
</evidence>
<keyword evidence="3 9" id="KW-0028">Amino-acid biosynthesis</keyword>
<evidence type="ECO:0000256" key="1">
    <source>
        <dbReference type="ARBA" id="ARBA00004828"/>
    </source>
</evidence>
<sequence length="292" mass="31462">MNMPETLTAALPFMLKYQGQTVVIKYGGNAMTDETIKQSVLSDILLLKTMGINVVLVHGGGPAISEMLDKYDMPSKFIGGLRYTDEATAELALAALSGMVNKSLVRDIQRLGGDAIGISGIDGRMIEVEQLSEELGYVGKITKINTEIIERIAKTSAIPVIATAGVDAAGEIYNVNADTAASRIAGELQAERFILLSDVRGLYADYPDESSFLVETSLSKIEHLIAAGKISGGMIPKLEAIQYAMQNGLSEAVLLDGRMQHSLILELFTTEGFGTLIKKDDLDLAKFDRLTK</sequence>
<dbReference type="GO" id="GO:0003991">
    <property type="term" value="F:acetylglutamate kinase activity"/>
    <property type="evidence" value="ECO:0007669"/>
    <property type="project" value="UniProtKB-UniRule"/>
</dbReference>
<comment type="pathway">
    <text evidence="1 9">Amino-acid biosynthesis; L-arginine biosynthesis; N(2)-acetyl-L-ornithine from L-glutamate: step 2/4.</text>
</comment>
<dbReference type="UniPathway" id="UPA00068">
    <property type="reaction ID" value="UER00107"/>
</dbReference>
<feature type="binding site" evidence="9">
    <location>
        <position position="82"/>
    </location>
    <ligand>
        <name>substrate</name>
    </ligand>
</feature>
<evidence type="ECO:0000256" key="4">
    <source>
        <dbReference type="ARBA" id="ARBA00022679"/>
    </source>
</evidence>
<dbReference type="PANTHER" id="PTHR23342">
    <property type="entry name" value="N-ACETYLGLUTAMATE SYNTHASE"/>
    <property type="match status" value="1"/>
</dbReference>
<dbReference type="InterPro" id="IPR001048">
    <property type="entry name" value="Asp/Glu/Uridylate_kinase"/>
</dbReference>
<comment type="catalytic activity">
    <reaction evidence="8 9">
        <text>N-acetyl-L-glutamate + ATP = N-acetyl-L-glutamyl 5-phosphate + ADP</text>
        <dbReference type="Rhea" id="RHEA:14629"/>
        <dbReference type="ChEBI" id="CHEBI:30616"/>
        <dbReference type="ChEBI" id="CHEBI:44337"/>
        <dbReference type="ChEBI" id="CHEBI:57936"/>
        <dbReference type="ChEBI" id="CHEBI:456216"/>
        <dbReference type="EC" id="2.7.2.8"/>
    </reaction>
</comment>
<protein>
    <recommendedName>
        <fullName evidence="9">Acetylglutamate kinase</fullName>
        <ecNumber evidence="9">2.7.2.8</ecNumber>
    </recommendedName>
    <alternativeName>
        <fullName evidence="9">N-acetyl-L-glutamate 5-phosphotransferase</fullName>
    </alternativeName>
    <alternativeName>
        <fullName evidence="9">NAG kinase</fullName>
        <shortName evidence="9">NAGK</shortName>
    </alternativeName>
</protein>
<dbReference type="KEGG" id="lpk:LACPI_1362"/>
<dbReference type="HOGENOM" id="CLU_053680_0_0_9"/>
<comment type="subcellular location">
    <subcellularLocation>
        <location evidence="9">Cytoplasm</location>
    </subcellularLocation>
</comment>
<dbReference type="GO" id="GO:0042450">
    <property type="term" value="P:L-arginine biosynthetic process via ornithine"/>
    <property type="evidence" value="ECO:0007669"/>
    <property type="project" value="UniProtKB-UniRule"/>
</dbReference>
<evidence type="ECO:0000313" key="12">
    <source>
        <dbReference type="Proteomes" id="UP000033166"/>
    </source>
</evidence>
<dbReference type="EC" id="2.7.2.8" evidence="9"/>
<organism evidence="11 12">
    <name type="scientific">Pseudolactococcus piscium MKFS47</name>
    <dbReference type="NCBI Taxonomy" id="297352"/>
    <lineage>
        <taxon>Bacteria</taxon>
        <taxon>Bacillati</taxon>
        <taxon>Bacillota</taxon>
        <taxon>Bacilli</taxon>
        <taxon>Lactobacillales</taxon>
        <taxon>Streptococcaceae</taxon>
        <taxon>Pseudolactococcus</taxon>
    </lineage>
</organism>
<dbReference type="GO" id="GO:0005737">
    <property type="term" value="C:cytoplasm"/>
    <property type="evidence" value="ECO:0007669"/>
    <property type="project" value="UniProtKB-SubCell"/>
</dbReference>
<dbReference type="Pfam" id="PF00696">
    <property type="entry name" value="AA_kinase"/>
    <property type="match status" value="1"/>
</dbReference>
<evidence type="ECO:0000256" key="6">
    <source>
        <dbReference type="ARBA" id="ARBA00022777"/>
    </source>
</evidence>
<comment type="function">
    <text evidence="9">Catalyzes the ATP-dependent phosphorylation of N-acetyl-L-glutamate.</text>
</comment>
<evidence type="ECO:0000259" key="10">
    <source>
        <dbReference type="Pfam" id="PF00696"/>
    </source>
</evidence>
<evidence type="ECO:0000256" key="8">
    <source>
        <dbReference type="ARBA" id="ARBA00048141"/>
    </source>
</evidence>
<feature type="site" description="Transition state stabilizer" evidence="9">
    <location>
        <position position="25"/>
    </location>
</feature>
<dbReference type="InterPro" id="IPR037528">
    <property type="entry name" value="ArgB"/>
</dbReference>
<dbReference type="HAMAP" id="MF_00082">
    <property type="entry name" value="ArgB"/>
    <property type="match status" value="1"/>
</dbReference>
<dbReference type="FunFam" id="3.40.1160.10:FF:000004">
    <property type="entry name" value="Acetylglutamate kinase"/>
    <property type="match status" value="1"/>
</dbReference>
<gene>
    <name evidence="9 11" type="primary">argB</name>
    <name evidence="11" type="ORF">LACPI_1362</name>
</gene>
<dbReference type="PANTHER" id="PTHR23342:SF0">
    <property type="entry name" value="N-ACETYLGLUTAMATE SYNTHASE, MITOCHONDRIAL"/>
    <property type="match status" value="1"/>
</dbReference>
<dbReference type="EMBL" id="LN774769">
    <property type="protein sequence ID" value="CEN28562.1"/>
    <property type="molecule type" value="Genomic_DNA"/>
</dbReference>
<feature type="binding site" evidence="9">
    <location>
        <position position="174"/>
    </location>
    <ligand>
        <name>substrate</name>
    </ligand>
</feature>
<evidence type="ECO:0000256" key="9">
    <source>
        <dbReference type="HAMAP-Rule" id="MF_00082"/>
    </source>
</evidence>